<dbReference type="PANTHER" id="PTHR40077">
    <property type="entry name" value="MEMBRANE PROTEIN-RELATED"/>
    <property type="match status" value="1"/>
</dbReference>
<reference evidence="8 9" key="2">
    <citation type="journal article" date="2022" name="Microorganisms">
        <title>Complete Genome Sequences of Two Flavobacterium ammonificans Strains and a Flavobacterium ammoniigenes Strain of Ammonifying Bacterioplankton Isolated from Surface River Water.</title>
        <authorList>
            <person name="Suda W."/>
            <person name="Ogata Y."/>
            <person name="Shindo C."/>
            <person name="Watanabe K."/>
        </authorList>
    </citation>
    <scope>NUCLEOTIDE SEQUENCE [LARGE SCALE GENOMIC DNA]</scope>
    <source>
        <strain evidence="8 9">GENT11</strain>
    </source>
</reference>
<protein>
    <submittedName>
        <fullName evidence="8">Membrane protein</fullName>
    </submittedName>
</protein>
<organism evidence="8 9">
    <name type="scientific">Flavobacterium ammonificans</name>
    <dbReference type="NCBI Taxonomy" id="1751056"/>
    <lineage>
        <taxon>Bacteria</taxon>
        <taxon>Pseudomonadati</taxon>
        <taxon>Bacteroidota</taxon>
        <taxon>Flavobacteriia</taxon>
        <taxon>Flavobacteriales</taxon>
        <taxon>Flavobacteriaceae</taxon>
        <taxon>Flavobacterium</taxon>
    </lineage>
</organism>
<evidence type="ECO:0000256" key="2">
    <source>
        <dbReference type="ARBA" id="ARBA00022475"/>
    </source>
</evidence>
<reference evidence="8 9" key="1">
    <citation type="journal article" date="2022" name="Int. J. Syst. Evol. Microbiol.">
        <title>Flavobacterium ammonificans sp. nov. and Flavobacterium ammoniigenes sp. nov., ammonifying bacteria isolated from surface river water.</title>
        <authorList>
            <person name="Watanabe K."/>
            <person name="Kitamura T."/>
            <person name="Ogata Y."/>
            <person name="Shindo C."/>
            <person name="Suda W."/>
        </authorList>
    </citation>
    <scope>NUCLEOTIDE SEQUENCE [LARGE SCALE GENOMIC DNA]</scope>
    <source>
        <strain evidence="8 9">GENT11</strain>
    </source>
</reference>
<evidence type="ECO:0000256" key="4">
    <source>
        <dbReference type="ARBA" id="ARBA00022989"/>
    </source>
</evidence>
<evidence type="ECO:0000256" key="5">
    <source>
        <dbReference type="ARBA" id="ARBA00023136"/>
    </source>
</evidence>
<keyword evidence="4 6" id="KW-1133">Transmembrane helix</keyword>
<dbReference type="Proteomes" id="UP001319865">
    <property type="component" value="Chromosome"/>
</dbReference>
<evidence type="ECO:0000259" key="7">
    <source>
        <dbReference type="Pfam" id="PF12823"/>
    </source>
</evidence>
<feature type="transmembrane region" description="Helical" evidence="6">
    <location>
        <begin position="68"/>
        <end position="84"/>
    </location>
</feature>
<sequence length="90" mass="10353">MLKLFKIIAFLEGASLLLLLFFAMPMKYYFQEPIFVKIIGMAHGVLFVAYIILAIMAKIELNWSYKKMGIICLASVVPFGTFYVEKKYLS</sequence>
<feature type="domain" description="DUF3817" evidence="7">
    <location>
        <begin position="2"/>
        <end position="88"/>
    </location>
</feature>
<dbReference type="PANTHER" id="PTHR40077:SF1">
    <property type="entry name" value="MEMBRANE PROTEIN"/>
    <property type="match status" value="1"/>
</dbReference>
<evidence type="ECO:0000256" key="1">
    <source>
        <dbReference type="ARBA" id="ARBA00004651"/>
    </source>
</evidence>
<gene>
    <name evidence="8" type="primary">ydzA</name>
    <name evidence="8" type="ORF">GENT11_16170</name>
</gene>
<evidence type="ECO:0000313" key="9">
    <source>
        <dbReference type="Proteomes" id="UP001319865"/>
    </source>
</evidence>
<dbReference type="NCBIfam" id="TIGR03954">
    <property type="entry name" value="integ_memb_HG"/>
    <property type="match status" value="1"/>
</dbReference>
<dbReference type="Pfam" id="PF12823">
    <property type="entry name" value="DUF3817"/>
    <property type="match status" value="1"/>
</dbReference>
<comment type="subcellular location">
    <subcellularLocation>
        <location evidence="1">Cell membrane</location>
        <topology evidence="1">Multi-pass membrane protein</topology>
    </subcellularLocation>
</comment>
<keyword evidence="5 6" id="KW-0472">Membrane</keyword>
<proteinExistence type="predicted"/>
<name>A0ABN6KVU2_9FLAO</name>
<feature type="transmembrane region" description="Helical" evidence="6">
    <location>
        <begin position="7"/>
        <end position="28"/>
    </location>
</feature>
<dbReference type="EMBL" id="AP025183">
    <property type="protein sequence ID" value="BDB53305.1"/>
    <property type="molecule type" value="Genomic_DNA"/>
</dbReference>
<evidence type="ECO:0000256" key="6">
    <source>
        <dbReference type="SAM" id="Phobius"/>
    </source>
</evidence>
<dbReference type="InterPro" id="IPR023845">
    <property type="entry name" value="DUF3817_TM"/>
</dbReference>
<keyword evidence="9" id="KW-1185">Reference proteome</keyword>
<accession>A0ABN6KVU2</accession>
<dbReference type="RefSeq" id="WP_229329479.1">
    <property type="nucleotide sequence ID" value="NZ_AP025183.1"/>
</dbReference>
<evidence type="ECO:0000256" key="3">
    <source>
        <dbReference type="ARBA" id="ARBA00022692"/>
    </source>
</evidence>
<keyword evidence="2" id="KW-1003">Cell membrane</keyword>
<evidence type="ECO:0000313" key="8">
    <source>
        <dbReference type="EMBL" id="BDB53305.1"/>
    </source>
</evidence>
<keyword evidence="3 6" id="KW-0812">Transmembrane</keyword>
<feature type="transmembrane region" description="Helical" evidence="6">
    <location>
        <begin position="34"/>
        <end position="56"/>
    </location>
</feature>